<dbReference type="PANTHER" id="PTHR34075">
    <property type="entry name" value="BLR3430 PROTEIN"/>
    <property type="match status" value="1"/>
</dbReference>
<dbReference type="Proteomes" id="UP000250299">
    <property type="component" value="Chromosome"/>
</dbReference>
<dbReference type="PANTHER" id="PTHR34075:SF5">
    <property type="entry name" value="BLR3430 PROTEIN"/>
    <property type="match status" value="1"/>
</dbReference>
<dbReference type="Pfam" id="PF12172">
    <property type="entry name" value="zf-ChsH2"/>
    <property type="match status" value="1"/>
</dbReference>
<sequence length="135" mass="14989">MSTAYKRVLPQLDDLNRFFWTSGADGQLRFLRCNDCDHWLHPPGIICPQCLSRNLAPQAVSGLGTIEALTINHQPWSPDQPVPYAVAIVSLDDHKSLQLTTNIVGCAPESAFIGQRVRVVFEAIEDVHLPLFTPV</sequence>
<dbReference type="EMBL" id="CP029693">
    <property type="protein sequence ID" value="AWY40052.1"/>
    <property type="molecule type" value="Genomic_DNA"/>
</dbReference>
<evidence type="ECO:0000259" key="2">
    <source>
        <dbReference type="Pfam" id="PF12172"/>
    </source>
</evidence>
<dbReference type="InterPro" id="IPR012340">
    <property type="entry name" value="NA-bd_OB-fold"/>
</dbReference>
<reference evidence="3 4" key="1">
    <citation type="submission" date="2018-05" db="EMBL/GenBank/DDBJ databases">
        <title>Whole genome sequence of Pseudomonas putida JBC17.</title>
        <authorList>
            <person name="Lee Y.H."/>
            <person name="David K."/>
        </authorList>
    </citation>
    <scope>NUCLEOTIDE SEQUENCE [LARGE SCALE GENOMIC DNA]</scope>
    <source>
        <strain evidence="3 4">JBC17</strain>
    </source>
</reference>
<dbReference type="Gene3D" id="6.10.30.10">
    <property type="match status" value="1"/>
</dbReference>
<protein>
    <submittedName>
        <fullName evidence="3">DNA-binding protein</fullName>
    </submittedName>
</protein>
<name>A0A2Z4RG95_PSEPU</name>
<dbReference type="InterPro" id="IPR002878">
    <property type="entry name" value="ChsH2_C"/>
</dbReference>
<feature type="domain" description="ChsH2 rubredoxin-like zinc ribbon" evidence="2">
    <location>
        <begin position="20"/>
        <end position="55"/>
    </location>
</feature>
<gene>
    <name evidence="3" type="ORF">DKY63_09125</name>
</gene>
<feature type="domain" description="ChsH2 C-terminal OB-fold" evidence="1">
    <location>
        <begin position="58"/>
        <end position="122"/>
    </location>
</feature>
<evidence type="ECO:0000313" key="3">
    <source>
        <dbReference type="EMBL" id="AWY40052.1"/>
    </source>
</evidence>
<keyword evidence="3" id="KW-0238">DNA-binding</keyword>
<proteinExistence type="predicted"/>
<dbReference type="SUPFAM" id="SSF50249">
    <property type="entry name" value="Nucleic acid-binding proteins"/>
    <property type="match status" value="1"/>
</dbReference>
<evidence type="ECO:0000313" key="4">
    <source>
        <dbReference type="Proteomes" id="UP000250299"/>
    </source>
</evidence>
<organism evidence="3 4">
    <name type="scientific">Pseudomonas putida</name>
    <name type="common">Arthrobacter siderocapsulatus</name>
    <dbReference type="NCBI Taxonomy" id="303"/>
    <lineage>
        <taxon>Bacteria</taxon>
        <taxon>Pseudomonadati</taxon>
        <taxon>Pseudomonadota</taxon>
        <taxon>Gammaproteobacteria</taxon>
        <taxon>Pseudomonadales</taxon>
        <taxon>Pseudomonadaceae</taxon>
        <taxon>Pseudomonas</taxon>
    </lineage>
</organism>
<dbReference type="InterPro" id="IPR022002">
    <property type="entry name" value="ChsH2_Znr"/>
</dbReference>
<dbReference type="Pfam" id="PF01796">
    <property type="entry name" value="OB_ChsH2_C"/>
    <property type="match status" value="1"/>
</dbReference>
<dbReference type="OrthoDB" id="3182121at2"/>
<dbReference type="AlphaFoldDB" id="A0A2Z4RG95"/>
<accession>A0A2Z4RG95</accession>
<evidence type="ECO:0000259" key="1">
    <source>
        <dbReference type="Pfam" id="PF01796"/>
    </source>
</evidence>
<dbReference type="InterPro" id="IPR052513">
    <property type="entry name" value="Thioester_dehydratase-like"/>
</dbReference>
<dbReference type="RefSeq" id="WP_090469127.1">
    <property type="nucleotide sequence ID" value="NZ_CP029693.1"/>
</dbReference>
<dbReference type="GO" id="GO:0003677">
    <property type="term" value="F:DNA binding"/>
    <property type="evidence" value="ECO:0007669"/>
    <property type="project" value="UniProtKB-KW"/>
</dbReference>